<name>A0A0W0FL53_MONRR</name>
<proteinExistence type="predicted"/>
<feature type="region of interest" description="Disordered" evidence="1">
    <location>
        <begin position="1"/>
        <end position="76"/>
    </location>
</feature>
<dbReference type="Proteomes" id="UP000054988">
    <property type="component" value="Unassembled WGS sequence"/>
</dbReference>
<feature type="compositionally biased region" description="Polar residues" evidence="1">
    <location>
        <begin position="412"/>
        <end position="421"/>
    </location>
</feature>
<evidence type="ECO:0000313" key="2">
    <source>
        <dbReference type="EMBL" id="KTB37025.1"/>
    </source>
</evidence>
<sequence length="525" mass="57858">MAPLAEQPISTYFNKKKEKPPLKRKKRDDVITNGKGPLSKKSKAGEAEPVAPHRKSFDMKNPSTSTPMPAQGRSQVTQYPTPISTMKTAGARNAQRVIDLTNDNDDEEDDGASLPISRFSPEKARRGLATPQTPVRRRNLHPHPTEIVPETPEHSTARQKSLAASPTRILAVSSFDDAQLDTSQIAIPSSQTQEMEASLSQIRSLPSLKSRTETEEMIVPSSQSQEALLTPSVLLELIERRKLLQAPPEENVGGEVDRDVVPTSQSQIENDMTFADALQQRDSLQKMDSLSSLSTLTVSASNLDEDNVPPPPSGPKSRRTAQDLQRTDSNGSMIVPMSDIDIESLFENGDTTVIPHLNRDNDTIIKMTNPPTILEDDLPSNPSQATSATESESGDEDWWRHVPPRTAMAFASPSQKRQSQRTAEKDEEIGSPHARYSPSQRMRSQRTSRDDEEHGSPRAGYSPSQKGRSQRMPRDKEYGSPRRAQYSPSQKRSGDDEEVVLSPNQRTHGASGLAVTVDVLVIGSR</sequence>
<feature type="region of interest" description="Disordered" evidence="1">
    <location>
        <begin position="102"/>
        <end position="164"/>
    </location>
</feature>
<organism evidence="2 3">
    <name type="scientific">Moniliophthora roreri</name>
    <name type="common">Frosty pod rot fungus</name>
    <name type="synonym">Monilia roreri</name>
    <dbReference type="NCBI Taxonomy" id="221103"/>
    <lineage>
        <taxon>Eukaryota</taxon>
        <taxon>Fungi</taxon>
        <taxon>Dikarya</taxon>
        <taxon>Basidiomycota</taxon>
        <taxon>Agaricomycotina</taxon>
        <taxon>Agaricomycetes</taxon>
        <taxon>Agaricomycetidae</taxon>
        <taxon>Agaricales</taxon>
        <taxon>Marasmiineae</taxon>
        <taxon>Marasmiaceae</taxon>
        <taxon>Moniliophthora</taxon>
    </lineage>
</organism>
<reference evidence="2 3" key="1">
    <citation type="submission" date="2015-12" db="EMBL/GenBank/DDBJ databases">
        <title>Draft genome sequence of Moniliophthora roreri, the causal agent of frosty pod rot of cacao.</title>
        <authorList>
            <person name="Aime M.C."/>
            <person name="Diaz-Valderrama J.R."/>
            <person name="Kijpornyongpan T."/>
            <person name="Phillips-Mora W."/>
        </authorList>
    </citation>
    <scope>NUCLEOTIDE SEQUENCE [LARGE SCALE GENOMIC DNA]</scope>
    <source>
        <strain evidence="2 3">MCA 2952</strain>
    </source>
</reference>
<feature type="compositionally biased region" description="Polar residues" evidence="1">
    <location>
        <begin position="322"/>
        <end position="332"/>
    </location>
</feature>
<accession>A0A0W0FL53</accession>
<feature type="compositionally biased region" description="Basic residues" evidence="1">
    <location>
        <begin position="14"/>
        <end position="26"/>
    </location>
</feature>
<feature type="compositionally biased region" description="Polar residues" evidence="1">
    <location>
        <begin position="61"/>
        <end position="76"/>
    </location>
</feature>
<dbReference type="AlphaFoldDB" id="A0A0W0FL53"/>
<protein>
    <submittedName>
        <fullName evidence="2">Uncharacterized protein</fullName>
    </submittedName>
</protein>
<feature type="compositionally biased region" description="Basic and acidic residues" evidence="1">
    <location>
        <begin position="447"/>
        <end position="456"/>
    </location>
</feature>
<feature type="compositionally biased region" description="Polar residues" evidence="1">
    <location>
        <begin position="380"/>
        <end position="391"/>
    </location>
</feature>
<feature type="region of interest" description="Disordered" evidence="1">
    <location>
        <begin position="298"/>
        <end position="335"/>
    </location>
</feature>
<comment type="caution">
    <text evidence="2">The sequence shown here is derived from an EMBL/GenBank/DDBJ whole genome shotgun (WGS) entry which is preliminary data.</text>
</comment>
<evidence type="ECO:0000256" key="1">
    <source>
        <dbReference type="SAM" id="MobiDB-lite"/>
    </source>
</evidence>
<feature type="region of interest" description="Disordered" evidence="1">
    <location>
        <begin position="362"/>
        <end position="511"/>
    </location>
</feature>
<gene>
    <name evidence="2" type="ORF">WG66_10481</name>
</gene>
<evidence type="ECO:0000313" key="3">
    <source>
        <dbReference type="Proteomes" id="UP000054988"/>
    </source>
</evidence>
<dbReference type="EMBL" id="LATX01001871">
    <property type="protein sequence ID" value="KTB37025.1"/>
    <property type="molecule type" value="Genomic_DNA"/>
</dbReference>
<feature type="compositionally biased region" description="Acidic residues" evidence="1">
    <location>
        <begin position="102"/>
        <end position="111"/>
    </location>
</feature>